<evidence type="ECO:0008006" key="3">
    <source>
        <dbReference type="Google" id="ProtNLM"/>
    </source>
</evidence>
<evidence type="ECO:0000313" key="1">
    <source>
        <dbReference type="EMBL" id="SMC79231.1"/>
    </source>
</evidence>
<protein>
    <recommendedName>
        <fullName evidence="3">DUF1573 domain-containing protein</fullName>
    </recommendedName>
</protein>
<dbReference type="AlphaFoldDB" id="A0A1W2C2B4"/>
<sequence length="141" mass="15613">MTLAVSTSGYGGKTLSKIIQVYTNDPDHKIISLKVSGAVEKMVNIQPKVVRLTGKVGGEITSTVKVLAMEKYPFTIKNISVKNKKTVAVELQPSEENAFAWNIKVTNKQTRPGRYFDMITLVTDSTIQPEIRINVFGNILE</sequence>
<gene>
    <name evidence="1" type="ORF">SAMN02746065_11081</name>
</gene>
<dbReference type="EMBL" id="FWXY01000010">
    <property type="protein sequence ID" value="SMC79231.1"/>
    <property type="molecule type" value="Genomic_DNA"/>
</dbReference>
<keyword evidence="2" id="KW-1185">Reference proteome</keyword>
<name>A0A1W2C2B4_9BACT</name>
<proteinExistence type="predicted"/>
<dbReference type="Proteomes" id="UP000192418">
    <property type="component" value="Unassembled WGS sequence"/>
</dbReference>
<dbReference type="OrthoDB" id="5419858at2"/>
<organism evidence="1 2">
    <name type="scientific">Desulfocicer vacuolatum DSM 3385</name>
    <dbReference type="NCBI Taxonomy" id="1121400"/>
    <lineage>
        <taxon>Bacteria</taxon>
        <taxon>Pseudomonadati</taxon>
        <taxon>Thermodesulfobacteriota</taxon>
        <taxon>Desulfobacteria</taxon>
        <taxon>Desulfobacterales</taxon>
        <taxon>Desulfobacteraceae</taxon>
        <taxon>Desulfocicer</taxon>
    </lineage>
</organism>
<evidence type="ECO:0000313" key="2">
    <source>
        <dbReference type="Proteomes" id="UP000192418"/>
    </source>
</evidence>
<dbReference type="STRING" id="1121400.SAMN02746065_11081"/>
<accession>A0A1W2C2B4</accession>
<reference evidence="1 2" key="1">
    <citation type="submission" date="2017-04" db="EMBL/GenBank/DDBJ databases">
        <authorList>
            <person name="Afonso C.L."/>
            <person name="Miller P.J."/>
            <person name="Scott M.A."/>
            <person name="Spackman E."/>
            <person name="Goraichik I."/>
            <person name="Dimitrov K.M."/>
            <person name="Suarez D.L."/>
            <person name="Swayne D.E."/>
        </authorList>
    </citation>
    <scope>NUCLEOTIDE SEQUENCE [LARGE SCALE GENOMIC DNA]</scope>
    <source>
        <strain evidence="1 2">DSM 3385</strain>
    </source>
</reference>